<sequence length="74" mass="8457">MMTLRPNCTHARLTRNFMDHHCYRHRLYSENSSRVMKLLTDGNVVFTHDRHHPHTSQLAAATVVASQPGSLTSN</sequence>
<organism evidence="1 2">
    <name type="scientific">Petrolisthes cinctipes</name>
    <name type="common">Flat porcelain crab</name>
    <dbReference type="NCBI Taxonomy" id="88211"/>
    <lineage>
        <taxon>Eukaryota</taxon>
        <taxon>Metazoa</taxon>
        <taxon>Ecdysozoa</taxon>
        <taxon>Arthropoda</taxon>
        <taxon>Crustacea</taxon>
        <taxon>Multicrustacea</taxon>
        <taxon>Malacostraca</taxon>
        <taxon>Eumalacostraca</taxon>
        <taxon>Eucarida</taxon>
        <taxon>Decapoda</taxon>
        <taxon>Pleocyemata</taxon>
        <taxon>Anomura</taxon>
        <taxon>Galatheoidea</taxon>
        <taxon>Porcellanidae</taxon>
        <taxon>Petrolisthes</taxon>
    </lineage>
</organism>
<name>A0AAE1EI11_PETCI</name>
<dbReference type="Proteomes" id="UP001286313">
    <property type="component" value="Unassembled WGS sequence"/>
</dbReference>
<dbReference type="AlphaFoldDB" id="A0AAE1EI11"/>
<reference evidence="1" key="1">
    <citation type="submission" date="2023-10" db="EMBL/GenBank/DDBJ databases">
        <title>Genome assemblies of two species of porcelain crab, Petrolisthes cinctipes and Petrolisthes manimaculis (Anomura: Porcellanidae).</title>
        <authorList>
            <person name="Angst P."/>
        </authorList>
    </citation>
    <scope>NUCLEOTIDE SEQUENCE</scope>
    <source>
        <strain evidence="1">PB745_01</strain>
        <tissue evidence="1">Gill</tissue>
    </source>
</reference>
<comment type="caution">
    <text evidence="1">The sequence shown here is derived from an EMBL/GenBank/DDBJ whole genome shotgun (WGS) entry which is preliminary data.</text>
</comment>
<gene>
    <name evidence="1" type="ORF">Pcinc_043294</name>
</gene>
<proteinExistence type="predicted"/>
<keyword evidence="2" id="KW-1185">Reference proteome</keyword>
<evidence type="ECO:0000313" key="1">
    <source>
        <dbReference type="EMBL" id="KAK3849971.1"/>
    </source>
</evidence>
<accession>A0AAE1EI11</accession>
<protein>
    <submittedName>
        <fullName evidence="1">Uncharacterized protein</fullName>
    </submittedName>
</protein>
<evidence type="ECO:0000313" key="2">
    <source>
        <dbReference type="Proteomes" id="UP001286313"/>
    </source>
</evidence>
<dbReference type="EMBL" id="JAWQEG010008610">
    <property type="protein sequence ID" value="KAK3849971.1"/>
    <property type="molecule type" value="Genomic_DNA"/>
</dbReference>